<feature type="coiled-coil region" evidence="12">
    <location>
        <begin position="441"/>
        <end position="468"/>
    </location>
</feature>
<gene>
    <name evidence="15" type="ORF">SAMN05216362_10170</name>
</gene>
<evidence type="ECO:0000256" key="6">
    <source>
        <dbReference type="ARBA" id="ARBA00022692"/>
    </source>
</evidence>
<evidence type="ECO:0000313" key="16">
    <source>
        <dbReference type="Proteomes" id="UP000199427"/>
    </source>
</evidence>
<evidence type="ECO:0000256" key="5">
    <source>
        <dbReference type="ARBA" id="ARBA00022475"/>
    </source>
</evidence>
<keyword evidence="16" id="KW-1185">Reference proteome</keyword>
<feature type="transmembrane region" description="Helical" evidence="13">
    <location>
        <begin position="315"/>
        <end position="337"/>
    </location>
</feature>
<keyword evidence="11" id="KW-0739">Sodium transport</keyword>
<feature type="transmembrane region" description="Helical" evidence="13">
    <location>
        <begin position="6"/>
        <end position="26"/>
    </location>
</feature>
<feature type="transmembrane region" description="Helical" evidence="13">
    <location>
        <begin position="236"/>
        <end position="263"/>
    </location>
</feature>
<dbReference type="GO" id="GO:0051453">
    <property type="term" value="P:regulation of intracellular pH"/>
    <property type="evidence" value="ECO:0007669"/>
    <property type="project" value="TreeGrafter"/>
</dbReference>
<dbReference type="GO" id="GO:0098719">
    <property type="term" value="P:sodium ion import across plasma membrane"/>
    <property type="evidence" value="ECO:0007669"/>
    <property type="project" value="TreeGrafter"/>
</dbReference>
<organism evidence="15 16">
    <name type="scientific">Piscibacillus halophilus</name>
    <dbReference type="NCBI Taxonomy" id="571933"/>
    <lineage>
        <taxon>Bacteria</taxon>
        <taxon>Bacillati</taxon>
        <taxon>Bacillota</taxon>
        <taxon>Bacilli</taxon>
        <taxon>Bacillales</taxon>
        <taxon>Bacillaceae</taxon>
        <taxon>Piscibacillus</taxon>
    </lineage>
</organism>
<evidence type="ECO:0000256" key="8">
    <source>
        <dbReference type="ARBA" id="ARBA00023053"/>
    </source>
</evidence>
<feature type="transmembrane region" description="Helical" evidence="13">
    <location>
        <begin position="188"/>
        <end position="216"/>
    </location>
</feature>
<dbReference type="AlphaFoldDB" id="A0A1H8YUF3"/>
<dbReference type="InterPro" id="IPR006153">
    <property type="entry name" value="Cation/H_exchanger_TM"/>
</dbReference>
<keyword evidence="4" id="KW-0050">Antiport</keyword>
<proteinExistence type="inferred from homology"/>
<evidence type="ECO:0000256" key="7">
    <source>
        <dbReference type="ARBA" id="ARBA00022989"/>
    </source>
</evidence>
<evidence type="ECO:0000313" key="15">
    <source>
        <dbReference type="EMBL" id="SEP55671.1"/>
    </source>
</evidence>
<keyword evidence="10 13" id="KW-0472">Membrane</keyword>
<reference evidence="15 16" key="1">
    <citation type="submission" date="2016-10" db="EMBL/GenBank/DDBJ databases">
        <authorList>
            <person name="de Groot N.N."/>
        </authorList>
    </citation>
    <scope>NUCLEOTIDE SEQUENCE [LARGE SCALE GENOMIC DNA]</scope>
    <source>
        <strain evidence="15 16">DSM 21633</strain>
    </source>
</reference>
<dbReference type="InterPro" id="IPR018422">
    <property type="entry name" value="Cation/H_exchanger_CPA1"/>
</dbReference>
<dbReference type="Pfam" id="PF00999">
    <property type="entry name" value="Na_H_Exchanger"/>
    <property type="match status" value="1"/>
</dbReference>
<keyword evidence="12" id="KW-0175">Coiled coil</keyword>
<dbReference type="Gene3D" id="6.10.140.1330">
    <property type="match status" value="1"/>
</dbReference>
<dbReference type="GO" id="GO:0015385">
    <property type="term" value="F:sodium:proton antiporter activity"/>
    <property type="evidence" value="ECO:0007669"/>
    <property type="project" value="InterPro"/>
</dbReference>
<sequence length="528" mass="58628">MVHEFNEVFMQVLILLALSVGVSIIAKYFKQPYSIALVIVGLVIGLLHFPIIEESKDFITQSAVFQVVILSIFLPTLLGEATLNLPFSDLKENKKPIFTLAFAGTFITALIIGFSAYFLLGLPIEVAFTFAALISATDPISVLSIFKSLGVTKKLTTIIEGESLFNDGIAVVLFTIASVYLLDYIDMGWAGLGSGVLLFLKFVIGGLIVGAIFGVLASRSIKLIDNYPLEITISMLLFFGSFFTAEVIHVSGVIAVVVSGIIFSNYGGSIGMSPVTKLNINNFWSVIAFIANSIIFLMVGLEINNIDLSGKWGMILLGIFIVVGARAIAVYTGLSFIKGFPMKFKHTLNWGGLKGSLSIALALSLPTDFDGRDEILVLTLSFVLFSLIVQGLTIKPLIKKVGILDNDEGIEQYEEVIASIYRSENAIKDWEEMRQNSFITKAELEELKEDYQEKLDQYYEKLETLYNQYPEIKKKHLRSAKRDALYVEYQAVKELARREMISDTVGSKHMDEIIERIEEIETKMDQDK</sequence>
<comment type="similarity">
    <text evidence="2">Belongs to the monovalent cation:proton antiporter 1 (CPA1) transporter (TC 2.A.36) family.</text>
</comment>
<evidence type="ECO:0000256" key="3">
    <source>
        <dbReference type="ARBA" id="ARBA00022448"/>
    </source>
</evidence>
<feature type="transmembrane region" description="Helical" evidence="13">
    <location>
        <begin position="375"/>
        <end position="394"/>
    </location>
</feature>
<keyword evidence="8" id="KW-0915">Sodium</keyword>
<evidence type="ECO:0000256" key="12">
    <source>
        <dbReference type="SAM" id="Coils"/>
    </source>
</evidence>
<keyword evidence="9" id="KW-0406">Ion transport</keyword>
<feature type="transmembrane region" description="Helical" evidence="13">
    <location>
        <begin position="283"/>
        <end position="303"/>
    </location>
</feature>
<dbReference type="PANTHER" id="PTHR10110:SF195">
    <property type="entry name" value="NA(+)_H(+) ANTIPORTER NHAS2"/>
    <property type="match status" value="1"/>
</dbReference>
<dbReference type="GO" id="GO:0005886">
    <property type="term" value="C:plasma membrane"/>
    <property type="evidence" value="ECO:0007669"/>
    <property type="project" value="UniProtKB-SubCell"/>
</dbReference>
<accession>A0A1H8YUF3</accession>
<evidence type="ECO:0000259" key="14">
    <source>
        <dbReference type="Pfam" id="PF00999"/>
    </source>
</evidence>
<feature type="transmembrane region" description="Helical" evidence="13">
    <location>
        <begin position="126"/>
        <end position="152"/>
    </location>
</feature>
<evidence type="ECO:0000256" key="1">
    <source>
        <dbReference type="ARBA" id="ARBA00004651"/>
    </source>
</evidence>
<dbReference type="PANTHER" id="PTHR10110">
    <property type="entry name" value="SODIUM/HYDROGEN EXCHANGER"/>
    <property type="match status" value="1"/>
</dbReference>
<keyword evidence="3" id="KW-0813">Transport</keyword>
<evidence type="ECO:0000256" key="9">
    <source>
        <dbReference type="ARBA" id="ARBA00023065"/>
    </source>
</evidence>
<feature type="domain" description="Cation/H+ exchanger transmembrane" evidence="14">
    <location>
        <begin position="15"/>
        <end position="400"/>
    </location>
</feature>
<comment type="subcellular location">
    <subcellularLocation>
        <location evidence="1">Cell membrane</location>
        <topology evidence="1">Multi-pass membrane protein</topology>
    </subcellularLocation>
</comment>
<feature type="transmembrane region" description="Helical" evidence="13">
    <location>
        <begin position="63"/>
        <end position="85"/>
    </location>
</feature>
<feature type="transmembrane region" description="Helical" evidence="13">
    <location>
        <begin position="97"/>
        <end position="120"/>
    </location>
</feature>
<keyword evidence="5" id="KW-1003">Cell membrane</keyword>
<keyword evidence="7 13" id="KW-1133">Transmembrane helix</keyword>
<feature type="transmembrane region" description="Helical" evidence="13">
    <location>
        <begin position="164"/>
        <end position="182"/>
    </location>
</feature>
<dbReference type="RefSeq" id="WP_091772020.1">
    <property type="nucleotide sequence ID" value="NZ_FOES01000001.1"/>
</dbReference>
<feature type="transmembrane region" description="Helical" evidence="13">
    <location>
        <begin position="33"/>
        <end position="51"/>
    </location>
</feature>
<dbReference type="Proteomes" id="UP000199427">
    <property type="component" value="Unassembled WGS sequence"/>
</dbReference>
<evidence type="ECO:0000256" key="13">
    <source>
        <dbReference type="SAM" id="Phobius"/>
    </source>
</evidence>
<evidence type="ECO:0000256" key="4">
    <source>
        <dbReference type="ARBA" id="ARBA00022449"/>
    </source>
</evidence>
<dbReference type="EMBL" id="FOES01000001">
    <property type="protein sequence ID" value="SEP55671.1"/>
    <property type="molecule type" value="Genomic_DNA"/>
</dbReference>
<evidence type="ECO:0000256" key="11">
    <source>
        <dbReference type="ARBA" id="ARBA00023201"/>
    </source>
</evidence>
<evidence type="ECO:0000256" key="10">
    <source>
        <dbReference type="ARBA" id="ARBA00023136"/>
    </source>
</evidence>
<dbReference type="STRING" id="571933.SAMN05216362_10170"/>
<protein>
    <submittedName>
        <fullName evidence="15">Sodium/proton antiporter, CPA1 family</fullName>
    </submittedName>
</protein>
<name>A0A1H8YUF3_9BACI</name>
<dbReference type="OrthoDB" id="154752at2"/>
<evidence type="ECO:0000256" key="2">
    <source>
        <dbReference type="ARBA" id="ARBA00007367"/>
    </source>
</evidence>
<dbReference type="GO" id="GO:0015386">
    <property type="term" value="F:potassium:proton antiporter activity"/>
    <property type="evidence" value="ECO:0007669"/>
    <property type="project" value="TreeGrafter"/>
</dbReference>
<keyword evidence="6 13" id="KW-0812">Transmembrane</keyword>